<keyword evidence="2 5" id="KW-0812">Transmembrane</keyword>
<accession>A0A9W7A3J1</accession>
<dbReference type="Proteomes" id="UP001165082">
    <property type="component" value="Unassembled WGS sequence"/>
</dbReference>
<keyword evidence="7" id="KW-1185">Reference proteome</keyword>
<evidence type="ECO:0000313" key="6">
    <source>
        <dbReference type="EMBL" id="GMH62460.1"/>
    </source>
</evidence>
<keyword evidence="3 5" id="KW-1133">Transmembrane helix</keyword>
<dbReference type="GO" id="GO:0016020">
    <property type="term" value="C:membrane"/>
    <property type="evidence" value="ECO:0007669"/>
    <property type="project" value="UniProtKB-SubCell"/>
</dbReference>
<gene>
    <name evidence="6" type="ORF">TrRE_jg2432</name>
</gene>
<evidence type="ECO:0000256" key="2">
    <source>
        <dbReference type="ARBA" id="ARBA00022692"/>
    </source>
</evidence>
<evidence type="ECO:0000256" key="1">
    <source>
        <dbReference type="ARBA" id="ARBA00004141"/>
    </source>
</evidence>
<feature type="transmembrane region" description="Helical" evidence="5">
    <location>
        <begin position="198"/>
        <end position="219"/>
    </location>
</feature>
<dbReference type="AlphaFoldDB" id="A0A9W7A3J1"/>
<protein>
    <recommendedName>
        <fullName evidence="8">Sugar phosphate transporter domain-containing protein</fullName>
    </recommendedName>
</protein>
<evidence type="ECO:0000256" key="4">
    <source>
        <dbReference type="ARBA" id="ARBA00023136"/>
    </source>
</evidence>
<dbReference type="OrthoDB" id="417037at2759"/>
<feature type="transmembrane region" description="Helical" evidence="5">
    <location>
        <begin position="104"/>
        <end position="121"/>
    </location>
</feature>
<dbReference type="PANTHER" id="PTHR11132">
    <property type="entry name" value="SOLUTE CARRIER FAMILY 35"/>
    <property type="match status" value="1"/>
</dbReference>
<evidence type="ECO:0000313" key="7">
    <source>
        <dbReference type="Proteomes" id="UP001165082"/>
    </source>
</evidence>
<evidence type="ECO:0008006" key="8">
    <source>
        <dbReference type="Google" id="ProtNLM"/>
    </source>
</evidence>
<evidence type="ECO:0000256" key="3">
    <source>
        <dbReference type="ARBA" id="ARBA00022989"/>
    </source>
</evidence>
<name>A0A9W7A3J1_9STRA</name>
<feature type="transmembrane region" description="Helical" evidence="5">
    <location>
        <begin position="252"/>
        <end position="270"/>
    </location>
</feature>
<comment type="caution">
    <text evidence="6">The sequence shown here is derived from an EMBL/GenBank/DDBJ whole genome shotgun (WGS) entry which is preliminary data.</text>
</comment>
<dbReference type="InterPro" id="IPR050186">
    <property type="entry name" value="TPT_transporter"/>
</dbReference>
<dbReference type="EMBL" id="BRXZ01005237">
    <property type="protein sequence ID" value="GMH62460.1"/>
    <property type="molecule type" value="Genomic_DNA"/>
</dbReference>
<feature type="transmembrane region" description="Helical" evidence="5">
    <location>
        <begin position="162"/>
        <end position="183"/>
    </location>
</feature>
<organism evidence="6 7">
    <name type="scientific">Triparma retinervis</name>
    <dbReference type="NCBI Taxonomy" id="2557542"/>
    <lineage>
        <taxon>Eukaryota</taxon>
        <taxon>Sar</taxon>
        <taxon>Stramenopiles</taxon>
        <taxon>Ochrophyta</taxon>
        <taxon>Bolidophyceae</taxon>
        <taxon>Parmales</taxon>
        <taxon>Triparmaceae</taxon>
        <taxon>Triparma</taxon>
    </lineage>
</organism>
<evidence type="ECO:0000256" key="5">
    <source>
        <dbReference type="SAM" id="Phobius"/>
    </source>
</evidence>
<feature type="transmembrane region" description="Helical" evidence="5">
    <location>
        <begin position="226"/>
        <end position="246"/>
    </location>
</feature>
<proteinExistence type="predicted"/>
<feature type="transmembrane region" description="Helical" evidence="5">
    <location>
        <begin position="133"/>
        <end position="150"/>
    </location>
</feature>
<sequence length="305" mass="33120">MLILNKAGTMALPSGFLASLQFLFAVVAIAVGHVFGFINVDPLTPDVVYPYMKYCVLFLLGVYSNMQSLAQSSVDTVIVFRSSTPLLVCLMDVTLMGRANPSKRSMLAMLCMVLGATLYVLSDSQFKMGGIKAYFWVLTYFVIISLEMIFGKKITSSVKCTLATSVLLTNLFTLPAMLLLSAARGESWSLDPLFDNPAYMWVLVLSSIAGTGIGFSSWWCRSLLSATSFTVVGICNKILTVILNIMVWDKHASPFGTFSLLICLSGGVAYRQAPLIAKADIEGAVEGKDEERSAMLGKEGLKEVC</sequence>
<reference evidence="6" key="1">
    <citation type="submission" date="2022-07" db="EMBL/GenBank/DDBJ databases">
        <title>Genome analysis of Parmales, a sister group of diatoms, reveals the evolutionary specialization of diatoms from phago-mixotrophs to photoautotrophs.</title>
        <authorList>
            <person name="Ban H."/>
            <person name="Sato S."/>
            <person name="Yoshikawa S."/>
            <person name="Kazumasa Y."/>
            <person name="Nakamura Y."/>
            <person name="Ichinomiya M."/>
            <person name="Saitoh K."/>
            <person name="Sato N."/>
            <person name="Blanc-Mathieu R."/>
            <person name="Endo H."/>
            <person name="Kuwata A."/>
            <person name="Ogata H."/>
        </authorList>
    </citation>
    <scope>NUCLEOTIDE SEQUENCE</scope>
</reference>
<comment type="subcellular location">
    <subcellularLocation>
        <location evidence="1">Membrane</location>
        <topology evidence="1">Multi-pass membrane protein</topology>
    </subcellularLocation>
</comment>
<feature type="transmembrane region" description="Helical" evidence="5">
    <location>
        <begin position="20"/>
        <end position="40"/>
    </location>
</feature>
<keyword evidence="4 5" id="KW-0472">Membrane</keyword>